<dbReference type="REBASE" id="94954">
    <property type="entry name" value="RM2.Hca12740ORF624P"/>
</dbReference>
<dbReference type="GO" id="GO:0003677">
    <property type="term" value="F:DNA binding"/>
    <property type="evidence" value="ECO:0007669"/>
    <property type="project" value="UniProtKB-KW"/>
</dbReference>
<keyword evidence="2" id="KW-0680">Restriction system</keyword>
<proteinExistence type="inferred from homology"/>
<dbReference type="GO" id="GO:0009307">
    <property type="term" value="P:DNA restriction-modification system"/>
    <property type="evidence" value="ECO:0007669"/>
    <property type="project" value="UniProtKB-KW"/>
</dbReference>
<dbReference type="InterPro" id="IPR000055">
    <property type="entry name" value="Restrct_endonuc_typeI_TRD"/>
</dbReference>
<dbReference type="HOGENOM" id="CLU_039161_0_0_7"/>
<dbReference type="AlphaFoldDB" id="V8CKZ9"/>
<evidence type="ECO:0000313" key="6">
    <source>
        <dbReference type="Proteomes" id="UP000018688"/>
    </source>
</evidence>
<evidence type="ECO:0000256" key="2">
    <source>
        <dbReference type="ARBA" id="ARBA00022747"/>
    </source>
</evidence>
<dbReference type="InterPro" id="IPR044946">
    <property type="entry name" value="Restrct_endonuc_typeI_TRD_sf"/>
</dbReference>
<dbReference type="PATRIC" id="fig|1357399.3.peg.650"/>
<dbReference type="STRING" id="1357399.HMPREF2087_00625"/>
<comment type="similarity">
    <text evidence="1">Belongs to the type-I restriction system S methylase family.</text>
</comment>
<feature type="domain" description="Type I restriction modification DNA specificity" evidence="4">
    <location>
        <begin position="43"/>
        <end position="199"/>
    </location>
</feature>
<dbReference type="RefSeq" id="WP_023929544.1">
    <property type="nucleotide sequence ID" value="NZ_KI669458.1"/>
</dbReference>
<feature type="domain" description="Type I restriction modification DNA specificity" evidence="4">
    <location>
        <begin position="252"/>
        <end position="407"/>
    </location>
</feature>
<keyword evidence="6" id="KW-1185">Reference proteome</keyword>
<evidence type="ECO:0000259" key="4">
    <source>
        <dbReference type="Pfam" id="PF01420"/>
    </source>
</evidence>
<accession>V8CKZ9</accession>
<evidence type="ECO:0000256" key="3">
    <source>
        <dbReference type="ARBA" id="ARBA00023125"/>
    </source>
</evidence>
<organism evidence="5 6">
    <name type="scientific">Helicobacter canis NCTC 12740</name>
    <dbReference type="NCBI Taxonomy" id="1357399"/>
    <lineage>
        <taxon>Bacteria</taxon>
        <taxon>Pseudomonadati</taxon>
        <taxon>Campylobacterota</taxon>
        <taxon>Epsilonproteobacteria</taxon>
        <taxon>Campylobacterales</taxon>
        <taxon>Helicobacteraceae</taxon>
        <taxon>Helicobacter</taxon>
    </lineage>
</organism>
<gene>
    <name evidence="5" type="ORF">HMPREF2087_00625</name>
</gene>
<protein>
    <recommendedName>
        <fullName evidence="4">Type I restriction modification DNA specificity domain-containing protein</fullName>
    </recommendedName>
</protein>
<sequence>MPLKALQDSTLADSREWQSFANTALSTLAQKELESSSAKNDIEWKSFNFDKVFKYERGKRYKKLDHTSGQIPYISSSALNNGIDNYVNPPSYMKRYNNKITLANSGSVGSCFYHSYEFVASDHCMVVWLKDRELNRYLALFFNAIFEKALKPKYEFSREINHERLMAETFFLPTKDNTIDFNFMESFIKAIEKQHIETLYRFWESKLKAYNAVINGGGVSFTLSEYEEFCKGLKAQDFQFELYRNKISQSLKWKSFKCEELFSVKSNPQLNKDSFSFGENAPYPYFTRTCLNNGIAGYVEYLDEEHKIKGESIAVGMLGMQFFYMQKDFYAGQFTKTLYPKFSGLNATIAQFFIAWLNKNQKIFQGVLVRDFEKTFKETEILLPVLDSNNIDFDFIESFIKAIQKECIKSVVLWQTREAKAYKQVVETLA</sequence>
<name>V8CKZ9_9HELI</name>
<dbReference type="Pfam" id="PF01420">
    <property type="entry name" value="Methylase_S"/>
    <property type="match status" value="2"/>
</dbReference>
<dbReference type="EMBL" id="AZJJ01000001">
    <property type="protein sequence ID" value="ETD27705.1"/>
    <property type="molecule type" value="Genomic_DNA"/>
</dbReference>
<keyword evidence="3" id="KW-0238">DNA-binding</keyword>
<evidence type="ECO:0000313" key="5">
    <source>
        <dbReference type="EMBL" id="ETD27705.1"/>
    </source>
</evidence>
<dbReference type="eggNOG" id="COG0732">
    <property type="taxonomic scope" value="Bacteria"/>
</dbReference>
<dbReference type="Proteomes" id="UP000018688">
    <property type="component" value="Unassembled WGS sequence"/>
</dbReference>
<reference evidence="5 6" key="1">
    <citation type="submission" date="2013-10" db="EMBL/GenBank/DDBJ databases">
        <title>The Genome Sequence of Helicobacter canis NCTC 12740.</title>
        <authorList>
            <consortium name="The Broad Institute Genomics Platform"/>
            <person name="Earl A."/>
            <person name="Fox J.G."/>
            <person name="Shen Z."/>
            <person name="Young S.K."/>
            <person name="Zeng Q."/>
            <person name="Gargeya S."/>
            <person name="Fitzgerald M."/>
            <person name="Abouelleil A."/>
            <person name="Alvarado L."/>
            <person name="Chapman S.B."/>
            <person name="Gainer-Dewar J."/>
            <person name="Goldberg J."/>
            <person name="Griggs A."/>
            <person name="Gujja S."/>
            <person name="Hansen M."/>
            <person name="Howarth C."/>
            <person name="Imamovic A."/>
            <person name="Ireland A."/>
            <person name="Larimer J."/>
            <person name="McCowan C."/>
            <person name="Murphy C."/>
            <person name="Pearson M."/>
            <person name="Poon T.W."/>
            <person name="Priest M."/>
            <person name="Roberts A."/>
            <person name="Saif S."/>
            <person name="Shea T."/>
            <person name="Sykes S."/>
            <person name="Wortman J."/>
            <person name="Nusbaum C."/>
            <person name="Birren B."/>
        </authorList>
    </citation>
    <scope>NUCLEOTIDE SEQUENCE [LARGE SCALE GENOMIC DNA]</scope>
    <source>
        <strain evidence="5 6">NCTC 12740</strain>
    </source>
</reference>
<dbReference type="Gene3D" id="3.90.220.20">
    <property type="entry name" value="DNA methylase specificity domains"/>
    <property type="match status" value="2"/>
</dbReference>
<dbReference type="OrthoDB" id="5322524at2"/>
<comment type="caution">
    <text evidence="5">The sequence shown here is derived from an EMBL/GenBank/DDBJ whole genome shotgun (WGS) entry which is preliminary data.</text>
</comment>
<dbReference type="SUPFAM" id="SSF116734">
    <property type="entry name" value="DNA methylase specificity domain"/>
    <property type="match status" value="2"/>
</dbReference>
<evidence type="ECO:0000256" key="1">
    <source>
        <dbReference type="ARBA" id="ARBA00010923"/>
    </source>
</evidence>